<feature type="transmembrane region" description="Helical" evidence="1">
    <location>
        <begin position="148"/>
        <end position="171"/>
    </location>
</feature>
<comment type="caution">
    <text evidence="2">The sequence shown here is derived from an EMBL/GenBank/DDBJ whole genome shotgun (WGS) entry which is preliminary data.</text>
</comment>
<proteinExistence type="predicted"/>
<name>A0A9D1LE25_9FIRM</name>
<gene>
    <name evidence="2" type="ORF">IAC53_05890</name>
</gene>
<reference evidence="2" key="1">
    <citation type="submission" date="2020-10" db="EMBL/GenBank/DDBJ databases">
        <authorList>
            <person name="Gilroy R."/>
        </authorList>
    </citation>
    <scope>NUCLEOTIDE SEQUENCE</scope>
    <source>
        <strain evidence="2">ChiGjej1B1-19959</strain>
    </source>
</reference>
<organism evidence="2 3">
    <name type="scientific">Candidatus Fimenecus excrementigallinarum</name>
    <dbReference type="NCBI Taxonomy" id="2840816"/>
    <lineage>
        <taxon>Bacteria</taxon>
        <taxon>Bacillati</taxon>
        <taxon>Bacillota</taxon>
        <taxon>Clostridia</taxon>
        <taxon>Candidatus Fimenecus</taxon>
    </lineage>
</organism>
<accession>A0A9D1LE25</accession>
<dbReference type="AlphaFoldDB" id="A0A9D1LE25"/>
<sequence>MENNYIDYIEHALQSAPDKNGTLYRYKRRVLDQMTARAAEVTHAGLRDDKVLTDLLISEFPDLSDGYARFCAEDRKERRKKLVNKVMLFGTPALAVLLLVLFLSVSFLTDAWRLTWLIFADGFLLWAVFLLGVGVARFTAMRRLMHPIARVLLALAVMCADTAVFLVVLMFTGLSAAWVIFPAGVVGILLADAVYAQVTRQKLRIVNYLVYIPVAATMLFVVLGGLHLLPWSPGWLLVPLAVLVDLILAVAVISNNAKYKYDPEVEQAWDEN</sequence>
<dbReference type="EMBL" id="DVMW01000036">
    <property type="protein sequence ID" value="HIU36115.1"/>
    <property type="molecule type" value="Genomic_DNA"/>
</dbReference>
<reference evidence="2" key="2">
    <citation type="journal article" date="2021" name="PeerJ">
        <title>Extensive microbial diversity within the chicken gut microbiome revealed by metagenomics and culture.</title>
        <authorList>
            <person name="Gilroy R."/>
            <person name="Ravi A."/>
            <person name="Getino M."/>
            <person name="Pursley I."/>
            <person name="Horton D.L."/>
            <person name="Alikhan N.F."/>
            <person name="Baker D."/>
            <person name="Gharbi K."/>
            <person name="Hall N."/>
            <person name="Watson M."/>
            <person name="Adriaenssens E.M."/>
            <person name="Foster-Nyarko E."/>
            <person name="Jarju S."/>
            <person name="Secka A."/>
            <person name="Antonio M."/>
            <person name="Oren A."/>
            <person name="Chaudhuri R.R."/>
            <person name="La Ragione R."/>
            <person name="Hildebrand F."/>
            <person name="Pallen M.J."/>
        </authorList>
    </citation>
    <scope>NUCLEOTIDE SEQUENCE</scope>
    <source>
        <strain evidence="2">ChiGjej1B1-19959</strain>
    </source>
</reference>
<keyword evidence="1" id="KW-0472">Membrane</keyword>
<keyword evidence="1" id="KW-0812">Transmembrane</keyword>
<evidence type="ECO:0000256" key="1">
    <source>
        <dbReference type="SAM" id="Phobius"/>
    </source>
</evidence>
<protein>
    <submittedName>
        <fullName evidence="2">Uncharacterized protein</fullName>
    </submittedName>
</protein>
<dbReference type="Proteomes" id="UP000824071">
    <property type="component" value="Unassembled WGS sequence"/>
</dbReference>
<evidence type="ECO:0000313" key="3">
    <source>
        <dbReference type="Proteomes" id="UP000824071"/>
    </source>
</evidence>
<feature type="transmembrane region" description="Helical" evidence="1">
    <location>
        <begin position="86"/>
        <end position="108"/>
    </location>
</feature>
<feature type="transmembrane region" description="Helical" evidence="1">
    <location>
        <begin position="114"/>
        <end position="136"/>
    </location>
</feature>
<feature type="transmembrane region" description="Helical" evidence="1">
    <location>
        <begin position="235"/>
        <end position="253"/>
    </location>
</feature>
<keyword evidence="1" id="KW-1133">Transmembrane helix</keyword>
<feature type="transmembrane region" description="Helical" evidence="1">
    <location>
        <begin position="208"/>
        <end position="229"/>
    </location>
</feature>
<evidence type="ECO:0000313" key="2">
    <source>
        <dbReference type="EMBL" id="HIU36115.1"/>
    </source>
</evidence>
<feature type="transmembrane region" description="Helical" evidence="1">
    <location>
        <begin position="177"/>
        <end position="196"/>
    </location>
</feature>